<keyword evidence="3" id="KW-0805">Transcription regulation</keyword>
<comment type="cofactor">
    <cofactor evidence="3">
        <name>Fe(2+)</name>
        <dbReference type="ChEBI" id="CHEBI:29033"/>
    </cofactor>
    <text evidence="3">Binds 1 Fe(2+) ion per subunit.</text>
</comment>
<dbReference type="GO" id="GO:0051864">
    <property type="term" value="F:histone H3K36 demethylase activity"/>
    <property type="evidence" value="ECO:0000318"/>
    <property type="project" value="GO_Central"/>
</dbReference>
<dbReference type="InterPro" id="IPR016024">
    <property type="entry name" value="ARM-type_fold"/>
</dbReference>
<protein>
    <recommendedName>
        <fullName evidence="3">Bifunctional lysine-specific demethylase and histidyl-hydroxylase</fullName>
        <ecNumber evidence="3">1.14.11.-</ecNumber>
    </recommendedName>
</protein>
<dbReference type="KEGG" id="mtr:11424668"/>
<dbReference type="AlphaFoldDB" id="G7JT76"/>
<dbReference type="GO" id="GO:0005506">
    <property type="term" value="F:iron ion binding"/>
    <property type="evidence" value="ECO:0007669"/>
    <property type="project" value="UniProtKB-UniRule"/>
</dbReference>
<reference evidence="6 8" key="2">
    <citation type="journal article" date="2014" name="BMC Genomics">
        <title>An improved genome release (version Mt4.0) for the model legume Medicago truncatula.</title>
        <authorList>
            <person name="Tang H."/>
            <person name="Krishnakumar V."/>
            <person name="Bidwell S."/>
            <person name="Rosen B."/>
            <person name="Chan A."/>
            <person name="Zhou S."/>
            <person name="Gentzbittel L."/>
            <person name="Childs K.L."/>
            <person name="Yandell M."/>
            <person name="Gundlach H."/>
            <person name="Mayer K.F."/>
            <person name="Schwartz D.C."/>
            <person name="Town C.D."/>
        </authorList>
    </citation>
    <scope>GENOME REANNOTATION</scope>
    <source>
        <strain evidence="7 8">cv. Jemalong A17</strain>
    </source>
</reference>
<evidence type="ECO:0000313" key="7">
    <source>
        <dbReference type="EnsemblPlants" id="AES92200"/>
    </source>
</evidence>
<dbReference type="SUPFAM" id="SSF48371">
    <property type="entry name" value="ARM repeat"/>
    <property type="match status" value="1"/>
</dbReference>
<dbReference type="PANTHER" id="PTHR13096">
    <property type="entry name" value="MINA53 MYC INDUCED NUCLEAR ANTIGEN"/>
    <property type="match status" value="1"/>
</dbReference>
<evidence type="ECO:0000313" key="8">
    <source>
        <dbReference type="Proteomes" id="UP000002051"/>
    </source>
</evidence>
<keyword evidence="3" id="KW-0560">Oxidoreductase</keyword>
<comment type="similarity">
    <text evidence="3">Belongs to the ROX family.</text>
</comment>
<evidence type="ECO:0000259" key="5">
    <source>
        <dbReference type="PROSITE" id="PS51184"/>
    </source>
</evidence>
<evidence type="ECO:0000256" key="2">
    <source>
        <dbReference type="ARBA" id="ARBA00023004"/>
    </source>
</evidence>
<feature type="region of interest" description="Disordered" evidence="4">
    <location>
        <begin position="1"/>
        <end position="30"/>
    </location>
</feature>
<dbReference type="EMBL" id="CM001220">
    <property type="protein sequence ID" value="AES92200.1"/>
    <property type="molecule type" value="Genomic_DNA"/>
</dbReference>
<dbReference type="EnsemblPlants" id="AES92200">
    <property type="protein sequence ID" value="AES92200"/>
    <property type="gene ID" value="MTR_4g126780"/>
</dbReference>
<reference evidence="6 8" key="1">
    <citation type="journal article" date="2011" name="Nature">
        <title>The Medicago genome provides insight into the evolution of rhizobial symbioses.</title>
        <authorList>
            <person name="Young N.D."/>
            <person name="Debelle F."/>
            <person name="Oldroyd G.E."/>
            <person name="Geurts R."/>
            <person name="Cannon S.B."/>
            <person name="Udvardi M.K."/>
            <person name="Benedito V.A."/>
            <person name="Mayer K.F."/>
            <person name="Gouzy J."/>
            <person name="Schoof H."/>
            <person name="Van de Peer Y."/>
            <person name="Proost S."/>
            <person name="Cook D.R."/>
            <person name="Meyers B.C."/>
            <person name="Spannagl M."/>
            <person name="Cheung F."/>
            <person name="De Mita S."/>
            <person name="Krishnakumar V."/>
            <person name="Gundlach H."/>
            <person name="Zhou S."/>
            <person name="Mudge J."/>
            <person name="Bharti A.K."/>
            <person name="Murray J.D."/>
            <person name="Naoumkina M.A."/>
            <person name="Rosen B."/>
            <person name="Silverstein K.A."/>
            <person name="Tang H."/>
            <person name="Rombauts S."/>
            <person name="Zhao P.X."/>
            <person name="Zhou P."/>
            <person name="Barbe V."/>
            <person name="Bardou P."/>
            <person name="Bechner M."/>
            <person name="Bellec A."/>
            <person name="Berger A."/>
            <person name="Berges H."/>
            <person name="Bidwell S."/>
            <person name="Bisseling T."/>
            <person name="Choisne N."/>
            <person name="Couloux A."/>
            <person name="Denny R."/>
            <person name="Deshpande S."/>
            <person name="Dai X."/>
            <person name="Doyle J.J."/>
            <person name="Dudez A.M."/>
            <person name="Farmer A.D."/>
            <person name="Fouteau S."/>
            <person name="Franken C."/>
            <person name="Gibelin C."/>
            <person name="Gish J."/>
            <person name="Goldstein S."/>
            <person name="Gonzalez A.J."/>
            <person name="Green P.J."/>
            <person name="Hallab A."/>
            <person name="Hartog M."/>
            <person name="Hua A."/>
            <person name="Humphray S.J."/>
            <person name="Jeong D.H."/>
            <person name="Jing Y."/>
            <person name="Jocker A."/>
            <person name="Kenton S.M."/>
            <person name="Kim D.J."/>
            <person name="Klee K."/>
            <person name="Lai H."/>
            <person name="Lang C."/>
            <person name="Lin S."/>
            <person name="Macmil S.L."/>
            <person name="Magdelenat G."/>
            <person name="Matthews L."/>
            <person name="McCorrison J."/>
            <person name="Monaghan E.L."/>
            <person name="Mun J.H."/>
            <person name="Najar F.Z."/>
            <person name="Nicholson C."/>
            <person name="Noirot C."/>
            <person name="O'Bleness M."/>
            <person name="Paule C.R."/>
            <person name="Poulain J."/>
            <person name="Prion F."/>
            <person name="Qin B."/>
            <person name="Qu C."/>
            <person name="Retzel E.F."/>
            <person name="Riddle C."/>
            <person name="Sallet E."/>
            <person name="Samain S."/>
            <person name="Samson N."/>
            <person name="Sanders I."/>
            <person name="Saurat O."/>
            <person name="Scarpelli C."/>
            <person name="Schiex T."/>
            <person name="Segurens B."/>
            <person name="Severin A.J."/>
            <person name="Sherrier D.J."/>
            <person name="Shi R."/>
            <person name="Sims S."/>
            <person name="Singer S.R."/>
            <person name="Sinharoy S."/>
            <person name="Sterck L."/>
            <person name="Viollet A."/>
            <person name="Wang B.B."/>
            <person name="Wang K."/>
            <person name="Wang M."/>
            <person name="Wang X."/>
            <person name="Warfsmann J."/>
            <person name="Weissenbach J."/>
            <person name="White D.D."/>
            <person name="White J.D."/>
            <person name="Wiley G.B."/>
            <person name="Wincker P."/>
            <person name="Xing Y."/>
            <person name="Yang L."/>
            <person name="Yao Z."/>
            <person name="Ying F."/>
            <person name="Zhai J."/>
            <person name="Zhou L."/>
            <person name="Zuber A."/>
            <person name="Denarie J."/>
            <person name="Dixon R.A."/>
            <person name="May G.D."/>
            <person name="Schwartz D.C."/>
            <person name="Rogers J."/>
            <person name="Quetier F."/>
            <person name="Town C.D."/>
            <person name="Roe B.A."/>
        </authorList>
    </citation>
    <scope>NUCLEOTIDE SEQUENCE [LARGE SCALE GENOMIC DNA]</scope>
    <source>
        <strain evidence="6">A17</strain>
        <strain evidence="7 8">cv. Jemalong A17</strain>
    </source>
</reference>
<organism evidence="6 8">
    <name type="scientific">Medicago truncatula</name>
    <name type="common">Barrel medic</name>
    <name type="synonym">Medicago tribuloides</name>
    <dbReference type="NCBI Taxonomy" id="3880"/>
    <lineage>
        <taxon>Eukaryota</taxon>
        <taxon>Viridiplantae</taxon>
        <taxon>Streptophyta</taxon>
        <taxon>Embryophyta</taxon>
        <taxon>Tracheophyta</taxon>
        <taxon>Spermatophyta</taxon>
        <taxon>Magnoliopsida</taxon>
        <taxon>eudicotyledons</taxon>
        <taxon>Gunneridae</taxon>
        <taxon>Pentapetalae</taxon>
        <taxon>rosids</taxon>
        <taxon>fabids</taxon>
        <taxon>Fabales</taxon>
        <taxon>Fabaceae</taxon>
        <taxon>Papilionoideae</taxon>
        <taxon>50 kb inversion clade</taxon>
        <taxon>NPAAA clade</taxon>
        <taxon>Hologalegina</taxon>
        <taxon>IRL clade</taxon>
        <taxon>Trifolieae</taxon>
        <taxon>Medicago</taxon>
    </lineage>
</organism>
<keyword evidence="2 3" id="KW-0408">Iron</keyword>
<evidence type="ECO:0000256" key="3">
    <source>
        <dbReference type="RuleBase" id="RU366061"/>
    </source>
</evidence>
<reference evidence="7" key="3">
    <citation type="submission" date="2015-04" db="UniProtKB">
        <authorList>
            <consortium name="EnsemblPlants"/>
        </authorList>
    </citation>
    <scope>IDENTIFICATION</scope>
    <source>
        <strain evidence="7">cv. Jemalong A17</strain>
    </source>
</reference>
<evidence type="ECO:0000313" key="6">
    <source>
        <dbReference type="EMBL" id="AES92200.1"/>
    </source>
</evidence>
<keyword evidence="3" id="KW-0223">Dioxygenase</keyword>
<dbReference type="PANTHER" id="PTHR13096:SF9">
    <property type="entry name" value="BIFUNCTIONAL LYSINE-SPECIFIC DEMETHYLASE AND HISTIDYL-HYDROXYLASE"/>
    <property type="match status" value="1"/>
</dbReference>
<dbReference type="SUPFAM" id="SSF51197">
    <property type="entry name" value="Clavaminate synthase-like"/>
    <property type="match status" value="1"/>
</dbReference>
<dbReference type="HOGENOM" id="CLU_020339_0_0_1"/>
<dbReference type="InterPro" id="IPR039994">
    <property type="entry name" value="NO66-like"/>
</dbReference>
<comment type="function">
    <text evidence="3">Oxygenase that can act as both a histone lysine demethylase and a ribosomal histidine hydroxylase.</text>
</comment>
<gene>
    <name evidence="7" type="primary">11424668</name>
    <name evidence="6" type="ordered locus">MTR_4g126780</name>
</gene>
<evidence type="ECO:0000256" key="1">
    <source>
        <dbReference type="ARBA" id="ARBA00022723"/>
    </source>
</evidence>
<dbReference type="OMA" id="LHRKHEI"/>
<dbReference type="STRING" id="3880.G7JT76"/>
<name>G7JT76_MEDTR</name>
<keyword evidence="3" id="KW-0804">Transcription</keyword>
<keyword evidence="3" id="KW-0539">Nucleus</keyword>
<evidence type="ECO:0000256" key="4">
    <source>
        <dbReference type="SAM" id="MobiDB-lite"/>
    </source>
</evidence>
<feature type="domain" description="JmjC" evidence="5">
    <location>
        <begin position="404"/>
        <end position="593"/>
    </location>
</feature>
<dbReference type="GO" id="GO:0032453">
    <property type="term" value="F:histone H3K4 demethylase activity"/>
    <property type="evidence" value="ECO:0000318"/>
    <property type="project" value="GO_Central"/>
</dbReference>
<accession>G7JT76</accession>
<dbReference type="PaxDb" id="3880-AES92200"/>
<comment type="subcellular location">
    <subcellularLocation>
        <location evidence="3">Nucleus</location>
    </subcellularLocation>
</comment>
<dbReference type="Pfam" id="PF08007">
    <property type="entry name" value="JmjC_2"/>
    <property type="match status" value="1"/>
</dbReference>
<dbReference type="eggNOG" id="KOG3706">
    <property type="taxonomic scope" value="Eukaryota"/>
</dbReference>
<dbReference type="InterPro" id="IPR003347">
    <property type="entry name" value="JmjC_dom"/>
</dbReference>
<keyword evidence="8" id="KW-1185">Reference proteome</keyword>
<dbReference type="PROSITE" id="PS51184">
    <property type="entry name" value="JMJC"/>
    <property type="match status" value="1"/>
</dbReference>
<dbReference type="Proteomes" id="UP000002051">
    <property type="component" value="Chromosome 4"/>
</dbReference>
<keyword evidence="1 3" id="KW-0479">Metal-binding</keyword>
<dbReference type="GO" id="GO:0005730">
    <property type="term" value="C:nucleolus"/>
    <property type="evidence" value="ECO:0000318"/>
    <property type="project" value="GO_Central"/>
</dbReference>
<dbReference type="EC" id="1.14.11.-" evidence="3"/>
<dbReference type="OrthoDB" id="425950at2759"/>
<dbReference type="Gene3D" id="2.60.120.650">
    <property type="entry name" value="Cupin"/>
    <property type="match status" value="1"/>
</dbReference>
<proteinExistence type="inferred from homology"/>
<sequence length="784" mass="88084">MKKRDAVVVSDGVKKKKRKRSCSSSQSQLSNHPNTLFALLLASLSNSNSNSNTNQSFIKKCLFQFHPSLLLSNSSSSSSVTPILALLPTLLSSTHSPIARRAADITGAASLVSLEINEEIATDSETIKGLISLLENPDRKVLSSACNAILDLSTTAFAQQQLLNFSALHKLMSVFLQVFKRVESVCLLSEGNQSFHALKIGIREDELSVALLSAIIVLINVCNVEQLHNIPESVSEAFLSLLKEIRANATHHLVIRGDVKSNVEGRFCKSNVGVCDLADSIFRLSINASQLSVSLPFEVVQRGLFGTSGSSFEDFLSNHWEVSPFLLSRTSEDHNVNDMFSPFIQSLNWNGSVPSLLHSILQDLVSCFPIASEEQNILNFLIEVKDRLGCPIIYQQDIRVVKADSQSRKETHYFHPECHKEPLYFTNEDVLKCEQAYKEGYTVALRGLEFRYQRIASIADTLALMFGQPSVGANLYLTPANSQGLARHFDDHCVFVCQIFGSKKWTVFSRPGQLLPRLYDSLCGSDVDCTKAVRREFFLKEGDVLYIPRGFPHEAYTNYGVDDGSPGFSLHLTLSIEVEPAFEWEGVAHFALHCWNENQRRPCYGCINSLSQKLDLVSVNLLHVAIGIICTSNPTFRKACLTAAVSLPPDVYHRLIQKQRTTFLHLVDRICNECRFSEVLSNIEVAIQKNKDPFEHIRWLQVLRMEKEARSGFNTEKSFNIEDLCSLCTKHKDKLEAAFLNVKSRFCSEVVFEDVVTRHMMLLQKYKKTRRQYINGMLSLHDKL</sequence>